<keyword evidence="2" id="KW-1185">Reference proteome</keyword>
<gene>
    <name evidence="1" type="ORF">J1N35_037506</name>
</gene>
<comment type="caution">
    <text evidence="1">The sequence shown here is derived from an EMBL/GenBank/DDBJ whole genome shotgun (WGS) entry which is preliminary data.</text>
</comment>
<dbReference type="AlphaFoldDB" id="A0A9D3UK61"/>
<sequence length="168" mass="17733">MGIIGLDNNLLTSPTNHRVIASVGIDQASEDTLSEIDSISPELNEVMDIDFLVSGARKKCKTTTGAVRISFTSEEEGNSAQLEHHSKRRVDPVGVAATVVGALSPCSFPLASLPSISPTSSLITIDVDTLSLVACAFPSVPVITEAMIKGQYGGIDVWRGLSKGTRKH</sequence>
<organism evidence="1 2">
    <name type="scientific">Gossypium stocksii</name>
    <dbReference type="NCBI Taxonomy" id="47602"/>
    <lineage>
        <taxon>Eukaryota</taxon>
        <taxon>Viridiplantae</taxon>
        <taxon>Streptophyta</taxon>
        <taxon>Embryophyta</taxon>
        <taxon>Tracheophyta</taxon>
        <taxon>Spermatophyta</taxon>
        <taxon>Magnoliopsida</taxon>
        <taxon>eudicotyledons</taxon>
        <taxon>Gunneridae</taxon>
        <taxon>Pentapetalae</taxon>
        <taxon>rosids</taxon>
        <taxon>malvids</taxon>
        <taxon>Malvales</taxon>
        <taxon>Malvaceae</taxon>
        <taxon>Malvoideae</taxon>
        <taxon>Gossypium</taxon>
    </lineage>
</organism>
<evidence type="ECO:0000313" key="1">
    <source>
        <dbReference type="EMBL" id="KAH1046722.1"/>
    </source>
</evidence>
<dbReference type="EMBL" id="JAIQCV010000011">
    <property type="protein sequence ID" value="KAH1046722.1"/>
    <property type="molecule type" value="Genomic_DNA"/>
</dbReference>
<reference evidence="1 2" key="1">
    <citation type="journal article" date="2021" name="Plant Biotechnol. J.">
        <title>Multi-omics assisted identification of the key and species-specific regulatory components of drought-tolerant mechanisms in Gossypium stocksii.</title>
        <authorList>
            <person name="Yu D."/>
            <person name="Ke L."/>
            <person name="Zhang D."/>
            <person name="Wu Y."/>
            <person name="Sun Y."/>
            <person name="Mei J."/>
            <person name="Sun J."/>
            <person name="Sun Y."/>
        </authorList>
    </citation>
    <scope>NUCLEOTIDE SEQUENCE [LARGE SCALE GENOMIC DNA]</scope>
    <source>
        <strain evidence="2">cv. E1</strain>
        <tissue evidence="1">Leaf</tissue>
    </source>
</reference>
<proteinExistence type="predicted"/>
<evidence type="ECO:0000313" key="2">
    <source>
        <dbReference type="Proteomes" id="UP000828251"/>
    </source>
</evidence>
<protein>
    <submittedName>
        <fullName evidence="1">Uncharacterized protein</fullName>
    </submittedName>
</protein>
<name>A0A9D3UK61_9ROSI</name>
<dbReference type="Proteomes" id="UP000828251">
    <property type="component" value="Unassembled WGS sequence"/>
</dbReference>
<accession>A0A9D3UK61</accession>